<dbReference type="AlphaFoldDB" id="L1QNP6"/>
<protein>
    <submittedName>
        <fullName evidence="6">Flavoprotein family protein</fullName>
    </submittedName>
</protein>
<organism evidence="6 7">
    <name type="scientific">Clostridium celatum DSM 1785</name>
    <dbReference type="NCBI Taxonomy" id="545697"/>
    <lineage>
        <taxon>Bacteria</taxon>
        <taxon>Bacillati</taxon>
        <taxon>Bacillota</taxon>
        <taxon>Clostridia</taxon>
        <taxon>Eubacteriales</taxon>
        <taxon>Clostridiaceae</taxon>
        <taxon>Clostridium</taxon>
    </lineage>
</organism>
<dbReference type="InterPro" id="IPR023166">
    <property type="entry name" value="BaiN-like_dom_sf"/>
</dbReference>
<keyword evidence="2" id="KW-0285">Flavoprotein</keyword>
<dbReference type="InterPro" id="IPR004792">
    <property type="entry name" value="BaiN-like"/>
</dbReference>
<dbReference type="Gene3D" id="2.40.30.10">
    <property type="entry name" value="Translation factors"/>
    <property type="match status" value="1"/>
</dbReference>
<evidence type="ECO:0000256" key="1">
    <source>
        <dbReference type="ARBA" id="ARBA00001974"/>
    </source>
</evidence>
<dbReference type="SUPFAM" id="SSF160996">
    <property type="entry name" value="HI0933 insert domain-like"/>
    <property type="match status" value="1"/>
</dbReference>
<dbReference type="PANTHER" id="PTHR42887">
    <property type="entry name" value="OS12G0638800 PROTEIN"/>
    <property type="match status" value="1"/>
</dbReference>
<comment type="caution">
    <text evidence="6">The sequence shown here is derived from an EMBL/GenBank/DDBJ whole genome shotgun (WGS) entry which is preliminary data.</text>
</comment>
<dbReference type="Gene3D" id="3.50.50.60">
    <property type="entry name" value="FAD/NAD(P)-binding domain"/>
    <property type="match status" value="1"/>
</dbReference>
<evidence type="ECO:0000313" key="6">
    <source>
        <dbReference type="EMBL" id="EKY29613.1"/>
    </source>
</evidence>
<evidence type="ECO:0000256" key="3">
    <source>
        <dbReference type="ARBA" id="ARBA00022827"/>
    </source>
</evidence>
<dbReference type="InterPro" id="IPR055178">
    <property type="entry name" value="RsdA/BaiN/AoA(So)-like_dom"/>
</dbReference>
<evidence type="ECO:0000256" key="2">
    <source>
        <dbReference type="ARBA" id="ARBA00022630"/>
    </source>
</evidence>
<dbReference type="Proteomes" id="UP000010420">
    <property type="component" value="Unassembled WGS sequence"/>
</dbReference>
<gene>
    <name evidence="6" type="ORF">HMPREF0216_00105</name>
</gene>
<dbReference type="NCBIfam" id="TIGR00275">
    <property type="entry name" value="aminoacetone oxidase family FAD-binding enzyme"/>
    <property type="match status" value="1"/>
</dbReference>
<reference evidence="6 7" key="1">
    <citation type="submission" date="2012-05" db="EMBL/GenBank/DDBJ databases">
        <authorList>
            <person name="Weinstock G."/>
            <person name="Sodergren E."/>
            <person name="Lobos E.A."/>
            <person name="Fulton L."/>
            <person name="Fulton R."/>
            <person name="Courtney L."/>
            <person name="Fronick C."/>
            <person name="O'Laughlin M."/>
            <person name="Godfrey J."/>
            <person name="Wilson R.M."/>
            <person name="Miner T."/>
            <person name="Farmer C."/>
            <person name="Delehaunty K."/>
            <person name="Cordes M."/>
            <person name="Minx P."/>
            <person name="Tomlinson C."/>
            <person name="Chen J."/>
            <person name="Wollam A."/>
            <person name="Pepin K.H."/>
            <person name="Bhonagiri V."/>
            <person name="Zhang X."/>
            <person name="Suruliraj S."/>
            <person name="Warren W."/>
            <person name="Mitreva M."/>
            <person name="Mardis E.R."/>
            <person name="Wilson R.K."/>
        </authorList>
    </citation>
    <scope>NUCLEOTIDE SEQUENCE [LARGE SCALE GENOMIC DNA]</scope>
    <source>
        <strain evidence="6 7">DSM 1785</strain>
    </source>
</reference>
<dbReference type="HOGENOM" id="CLU_025174_3_1_9"/>
<dbReference type="Gene3D" id="1.10.8.260">
    <property type="entry name" value="HI0933 insert domain-like"/>
    <property type="match status" value="1"/>
</dbReference>
<dbReference type="Pfam" id="PF03486">
    <property type="entry name" value="HI0933_like"/>
    <property type="match status" value="1"/>
</dbReference>
<dbReference type="Pfam" id="PF22780">
    <property type="entry name" value="HI0933_like_1st"/>
    <property type="match status" value="1"/>
</dbReference>
<feature type="domain" description="RsdA/BaiN/AoA(So)-like Rossmann fold-like" evidence="4">
    <location>
        <begin position="8"/>
        <end position="412"/>
    </location>
</feature>
<evidence type="ECO:0000259" key="5">
    <source>
        <dbReference type="Pfam" id="PF22780"/>
    </source>
</evidence>
<accession>L1QNP6</accession>
<dbReference type="SUPFAM" id="SSF51905">
    <property type="entry name" value="FAD/NAD(P)-binding domain"/>
    <property type="match status" value="1"/>
</dbReference>
<name>L1QNP6_9CLOT</name>
<dbReference type="InterPro" id="IPR057661">
    <property type="entry name" value="RsdA/BaiN/AoA(So)_Rossmann"/>
</dbReference>
<sequence length="418" mass="45802">MFILIHHDLIIVGGGASGLMAAITAKDFGIDVAIVESTDRIGKKILTTGNGRCNISNNCIKPPFINYHSSNSNFKFSALETLSLKDTLDLFMTLGLPITAMPTGKLYPQSLQASSVVDILKIAIEDRNVPLYTACKIKTIHKDKIFKLSTTNEDYKLFTANKIILACGGKTAPKTGSDGSGHSLAKSFGHKITSLLPGIVQLKLDYPQLKALSGVKFDGYATLLVDDKEVKKDFGEILFTDYGISGPPILQISALASQGTYNNKKTEVIVDLLPSYTYEELENFIECHFALFGHRPIINALIGVVNKKIIPILLKECGITNLQLPCYELTWKEKKQLINTLKSWKFTCTGTNDFNQAQVTIGGVDTKDVNSETLESKLVENLYFTGEILDVHGDCGGFNLQWAWSSGYTAAKSIAEKN</sequence>
<dbReference type="InterPro" id="IPR036188">
    <property type="entry name" value="FAD/NAD-bd_sf"/>
</dbReference>
<keyword evidence="7" id="KW-1185">Reference proteome</keyword>
<evidence type="ECO:0000259" key="4">
    <source>
        <dbReference type="Pfam" id="PF03486"/>
    </source>
</evidence>
<dbReference type="eggNOG" id="COG2081">
    <property type="taxonomic scope" value="Bacteria"/>
</dbReference>
<feature type="domain" description="RsdA/BaiN/AoA(So)-like insert" evidence="5">
    <location>
        <begin position="197"/>
        <end position="359"/>
    </location>
</feature>
<dbReference type="PANTHER" id="PTHR42887:SF2">
    <property type="entry name" value="OS12G0638800 PROTEIN"/>
    <property type="match status" value="1"/>
</dbReference>
<dbReference type="PATRIC" id="fig|545697.3.peg.105"/>
<keyword evidence="3" id="KW-0274">FAD</keyword>
<evidence type="ECO:0000313" key="7">
    <source>
        <dbReference type="Proteomes" id="UP000010420"/>
    </source>
</evidence>
<dbReference type="EMBL" id="AMEZ01000004">
    <property type="protein sequence ID" value="EKY29613.1"/>
    <property type="molecule type" value="Genomic_DNA"/>
</dbReference>
<comment type="cofactor">
    <cofactor evidence="1">
        <name>FAD</name>
        <dbReference type="ChEBI" id="CHEBI:57692"/>
    </cofactor>
</comment>
<dbReference type="PRINTS" id="PR00411">
    <property type="entry name" value="PNDRDTASEI"/>
</dbReference>
<proteinExistence type="predicted"/>